<keyword evidence="4" id="KW-1185">Reference proteome</keyword>
<sequence length="134" mass="15955">IEWHDPWLVGLILFHIIITLMTLLTRNHSNFQVLLFFVLFLKMIDTKSINEIAATNWNFFSRQQYFDSKGMFISLVFSVPILLNCMIMVANWLWQSSQLMTKLKRAQLRQQAESLRKQQEQQHRTSLLNHSKTD</sequence>
<keyword evidence="2" id="KW-1133">Transmembrane helix</keyword>
<name>A0AAD7Z6Q5_DIPPU</name>
<feature type="region of interest" description="Disordered" evidence="1">
    <location>
        <begin position="114"/>
        <end position="134"/>
    </location>
</feature>
<evidence type="ECO:0008006" key="5">
    <source>
        <dbReference type="Google" id="ProtNLM"/>
    </source>
</evidence>
<accession>A0AAD7Z6Q5</accession>
<keyword evidence="2" id="KW-0812">Transmembrane</keyword>
<evidence type="ECO:0000313" key="3">
    <source>
        <dbReference type="EMBL" id="KAJ9574881.1"/>
    </source>
</evidence>
<dbReference type="Proteomes" id="UP001233999">
    <property type="component" value="Unassembled WGS sequence"/>
</dbReference>
<evidence type="ECO:0000313" key="4">
    <source>
        <dbReference type="Proteomes" id="UP001233999"/>
    </source>
</evidence>
<feature type="transmembrane region" description="Helical" evidence="2">
    <location>
        <begin position="6"/>
        <end position="24"/>
    </location>
</feature>
<proteinExistence type="predicted"/>
<gene>
    <name evidence="3" type="ORF">L9F63_007944</name>
</gene>
<dbReference type="Pfam" id="PF14770">
    <property type="entry name" value="TMEM18"/>
    <property type="match status" value="1"/>
</dbReference>
<protein>
    <recommendedName>
        <fullName evidence="5">Transmembrane protein 18</fullName>
    </recommendedName>
</protein>
<organism evidence="3 4">
    <name type="scientific">Diploptera punctata</name>
    <name type="common">Pacific beetle cockroach</name>
    <dbReference type="NCBI Taxonomy" id="6984"/>
    <lineage>
        <taxon>Eukaryota</taxon>
        <taxon>Metazoa</taxon>
        <taxon>Ecdysozoa</taxon>
        <taxon>Arthropoda</taxon>
        <taxon>Hexapoda</taxon>
        <taxon>Insecta</taxon>
        <taxon>Pterygota</taxon>
        <taxon>Neoptera</taxon>
        <taxon>Polyneoptera</taxon>
        <taxon>Dictyoptera</taxon>
        <taxon>Blattodea</taxon>
        <taxon>Blaberoidea</taxon>
        <taxon>Blaberidae</taxon>
        <taxon>Diplopterinae</taxon>
        <taxon>Diploptera</taxon>
    </lineage>
</organism>
<keyword evidence="2" id="KW-0472">Membrane</keyword>
<reference evidence="3" key="1">
    <citation type="journal article" date="2023" name="IScience">
        <title>Live-bearing cockroach genome reveals convergent evolutionary mechanisms linked to viviparity in insects and beyond.</title>
        <authorList>
            <person name="Fouks B."/>
            <person name="Harrison M.C."/>
            <person name="Mikhailova A.A."/>
            <person name="Marchal E."/>
            <person name="English S."/>
            <person name="Carruthers M."/>
            <person name="Jennings E.C."/>
            <person name="Chiamaka E.L."/>
            <person name="Frigard R.A."/>
            <person name="Pippel M."/>
            <person name="Attardo G.M."/>
            <person name="Benoit J.B."/>
            <person name="Bornberg-Bauer E."/>
            <person name="Tobe S.S."/>
        </authorList>
    </citation>
    <scope>NUCLEOTIDE SEQUENCE</scope>
    <source>
        <strain evidence="3">Stay&amp;Tobe</strain>
    </source>
</reference>
<feature type="compositionally biased region" description="Polar residues" evidence="1">
    <location>
        <begin position="124"/>
        <end position="134"/>
    </location>
</feature>
<dbReference type="EMBL" id="JASPKZ010010254">
    <property type="protein sequence ID" value="KAJ9574881.1"/>
    <property type="molecule type" value="Genomic_DNA"/>
</dbReference>
<dbReference type="AlphaFoldDB" id="A0AAD7Z6Q5"/>
<dbReference type="InterPro" id="IPR026721">
    <property type="entry name" value="TMEM18"/>
</dbReference>
<feature type="transmembrane region" description="Helical" evidence="2">
    <location>
        <begin position="70"/>
        <end position="94"/>
    </location>
</feature>
<reference evidence="3" key="2">
    <citation type="submission" date="2023-05" db="EMBL/GenBank/DDBJ databases">
        <authorList>
            <person name="Fouks B."/>
        </authorList>
    </citation>
    <scope>NUCLEOTIDE SEQUENCE</scope>
    <source>
        <strain evidence="3">Stay&amp;Tobe</strain>
        <tissue evidence="3">Testes</tissue>
    </source>
</reference>
<feature type="non-terminal residue" evidence="3">
    <location>
        <position position="134"/>
    </location>
</feature>
<comment type="caution">
    <text evidence="3">The sequence shown here is derived from an EMBL/GenBank/DDBJ whole genome shotgun (WGS) entry which is preliminary data.</text>
</comment>
<feature type="compositionally biased region" description="Basic and acidic residues" evidence="1">
    <location>
        <begin position="114"/>
        <end position="123"/>
    </location>
</feature>
<evidence type="ECO:0000256" key="2">
    <source>
        <dbReference type="SAM" id="Phobius"/>
    </source>
</evidence>
<evidence type="ECO:0000256" key="1">
    <source>
        <dbReference type="SAM" id="MobiDB-lite"/>
    </source>
</evidence>